<proteinExistence type="predicted"/>
<feature type="transmembrane region" description="Helical" evidence="2">
    <location>
        <begin position="54"/>
        <end position="72"/>
    </location>
</feature>
<evidence type="ECO:0000313" key="4">
    <source>
        <dbReference type="Proteomes" id="UP001451303"/>
    </source>
</evidence>
<keyword evidence="4" id="KW-1185">Reference proteome</keyword>
<dbReference type="EMBL" id="JAVLET010000005">
    <property type="protein sequence ID" value="KAL0469916.1"/>
    <property type="molecule type" value="Genomic_DNA"/>
</dbReference>
<comment type="caution">
    <text evidence="3">The sequence shown here is derived from an EMBL/GenBank/DDBJ whole genome shotgun (WGS) entry which is preliminary data.</text>
</comment>
<evidence type="ECO:0000256" key="1">
    <source>
        <dbReference type="SAM" id="MobiDB-lite"/>
    </source>
</evidence>
<keyword evidence="2" id="KW-0472">Membrane</keyword>
<dbReference type="Proteomes" id="UP001451303">
    <property type="component" value="Unassembled WGS sequence"/>
</dbReference>
<gene>
    <name evidence="3" type="ORF">QR685DRAFT_304283</name>
</gene>
<accession>A0ABR3DB58</accession>
<sequence length="113" mass="13403">MKLTGNMERRRRATSCLPSGTRSMRDKKRAIWFGFWLGLVCWLVMGSLMIPQRLYFLLAFCIVRMYVALFRIRGTYEYKSKQKAWTRRNGVLRTHVAMSVTMRSKSLCVFCLY</sequence>
<organism evidence="3 4">
    <name type="scientific">Neurospora intermedia</name>
    <dbReference type="NCBI Taxonomy" id="5142"/>
    <lineage>
        <taxon>Eukaryota</taxon>
        <taxon>Fungi</taxon>
        <taxon>Dikarya</taxon>
        <taxon>Ascomycota</taxon>
        <taxon>Pezizomycotina</taxon>
        <taxon>Sordariomycetes</taxon>
        <taxon>Sordariomycetidae</taxon>
        <taxon>Sordariales</taxon>
        <taxon>Sordariaceae</taxon>
        <taxon>Neurospora</taxon>
    </lineage>
</organism>
<evidence type="ECO:0000256" key="2">
    <source>
        <dbReference type="SAM" id="Phobius"/>
    </source>
</evidence>
<name>A0ABR3DB58_NEUIN</name>
<feature type="transmembrane region" description="Helical" evidence="2">
    <location>
        <begin position="30"/>
        <end position="48"/>
    </location>
</feature>
<reference evidence="3 4" key="1">
    <citation type="submission" date="2023-09" db="EMBL/GenBank/DDBJ databases">
        <title>Multi-omics analysis of a traditional fermented food reveals byproduct-associated fungal strains for waste-to-food upcycling.</title>
        <authorList>
            <consortium name="Lawrence Berkeley National Laboratory"/>
            <person name="Rekdal V.M."/>
            <person name="Villalobos-Escobedo J.M."/>
            <person name="Rodriguez-Valeron N."/>
            <person name="Garcia M.O."/>
            <person name="Vasquez D.P."/>
            <person name="Damayanti I."/>
            <person name="Sorensen P.M."/>
            <person name="Baidoo E.E."/>
            <person name="De Carvalho A.C."/>
            <person name="Riley R."/>
            <person name="Lipzen A."/>
            <person name="He G."/>
            <person name="Yan M."/>
            <person name="Haridas S."/>
            <person name="Daum C."/>
            <person name="Yoshinaga Y."/>
            <person name="Ng V."/>
            <person name="Grigoriev I.V."/>
            <person name="Munk R."/>
            <person name="Nuraida L."/>
            <person name="Wijaya C.H."/>
            <person name="Morales P.-C."/>
            <person name="Keasling J.D."/>
        </authorList>
    </citation>
    <scope>NUCLEOTIDE SEQUENCE [LARGE SCALE GENOMIC DNA]</scope>
    <source>
        <strain evidence="3 4">FGSC 2613</strain>
    </source>
</reference>
<keyword evidence="2" id="KW-0812">Transmembrane</keyword>
<feature type="region of interest" description="Disordered" evidence="1">
    <location>
        <begin position="1"/>
        <end position="20"/>
    </location>
</feature>
<protein>
    <submittedName>
        <fullName evidence="3">Uncharacterized protein</fullName>
    </submittedName>
</protein>
<evidence type="ECO:0000313" key="3">
    <source>
        <dbReference type="EMBL" id="KAL0469916.1"/>
    </source>
</evidence>
<keyword evidence="2" id="KW-1133">Transmembrane helix</keyword>